<evidence type="ECO:0000313" key="1">
    <source>
        <dbReference type="EMBL" id="SEP29744.1"/>
    </source>
</evidence>
<dbReference type="AlphaFoldDB" id="A0A1H8WPW0"/>
<reference evidence="2" key="1">
    <citation type="submission" date="2016-10" db="EMBL/GenBank/DDBJ databases">
        <authorList>
            <person name="Varghese N."/>
            <person name="Submissions S."/>
        </authorList>
    </citation>
    <scope>NUCLEOTIDE SEQUENCE [LARGE SCALE GENOMIC DNA]</scope>
    <source>
        <strain evidence="2">CGMCC 1.10121</strain>
    </source>
</reference>
<dbReference type="EMBL" id="FODV01000037">
    <property type="protein sequence ID" value="SEP29744.1"/>
    <property type="molecule type" value="Genomic_DNA"/>
</dbReference>
<accession>A0A1H8WPW0</accession>
<dbReference type="Proteomes" id="UP000199126">
    <property type="component" value="Unassembled WGS sequence"/>
</dbReference>
<keyword evidence="2" id="KW-1185">Reference proteome</keyword>
<gene>
    <name evidence="1" type="ORF">SAMN04487948_1375</name>
</gene>
<organism evidence="1 2">
    <name type="scientific">Halogranum amylolyticum</name>
    <dbReference type="NCBI Taxonomy" id="660520"/>
    <lineage>
        <taxon>Archaea</taxon>
        <taxon>Methanobacteriati</taxon>
        <taxon>Methanobacteriota</taxon>
        <taxon>Stenosarchaea group</taxon>
        <taxon>Halobacteria</taxon>
        <taxon>Halobacteriales</taxon>
        <taxon>Haloferacaceae</taxon>
    </lineage>
</organism>
<proteinExistence type="predicted"/>
<evidence type="ECO:0000313" key="2">
    <source>
        <dbReference type="Proteomes" id="UP000199126"/>
    </source>
</evidence>
<sequence>MIFFNIPPKRCNRNIWTNIAVISELNEIHLVKCKLTYSISWCRPCNKVPQIPSYFVIYHSSNFTSS</sequence>
<name>A0A1H8WPW0_9EURY</name>
<protein>
    <submittedName>
        <fullName evidence="1">Uncharacterized protein</fullName>
    </submittedName>
</protein>